<proteinExistence type="predicted"/>
<reference evidence="2 3" key="1">
    <citation type="submission" date="2019-05" db="EMBL/GenBank/DDBJ databases">
        <title>Algicella ahnfeltiae gen. nov., sp. nov., a novel marine bacterium of the family Flavobacteriaceae isolated from a red alga.</title>
        <authorList>
            <person name="Nedashkovskaya O.I."/>
            <person name="Kukhlevskiy A.D."/>
            <person name="Kim S.-G."/>
            <person name="Zhukova N.V."/>
            <person name="Mikhailov V.V."/>
        </authorList>
    </citation>
    <scope>NUCLEOTIDE SEQUENCE [LARGE SCALE GENOMIC DNA]</scope>
    <source>
        <strain evidence="2 3">10Alg115</strain>
    </source>
</reference>
<dbReference type="RefSeq" id="WP_138949090.1">
    <property type="nucleotide sequence ID" value="NZ_CP040749.1"/>
</dbReference>
<evidence type="ECO:0000313" key="3">
    <source>
        <dbReference type="Proteomes" id="UP000306229"/>
    </source>
</evidence>
<feature type="signal peptide" evidence="1">
    <location>
        <begin position="1"/>
        <end position="23"/>
    </location>
</feature>
<protein>
    <recommendedName>
        <fullName evidence="4">DUF3108 domain-containing protein</fullName>
    </recommendedName>
</protein>
<evidence type="ECO:0008006" key="4">
    <source>
        <dbReference type="Google" id="ProtNLM"/>
    </source>
</evidence>
<gene>
    <name evidence="2" type="ORF">FF125_06995</name>
</gene>
<dbReference type="EMBL" id="CP040749">
    <property type="protein sequence ID" value="QCX38189.1"/>
    <property type="molecule type" value="Genomic_DNA"/>
</dbReference>
<name>A0A5B7TMW9_9FLAO</name>
<dbReference type="KEGG" id="fbe:FF125_06995"/>
<organism evidence="2 3">
    <name type="scientific">Aureibaculum algae</name>
    <dbReference type="NCBI Taxonomy" id="2584122"/>
    <lineage>
        <taxon>Bacteria</taxon>
        <taxon>Pseudomonadati</taxon>
        <taxon>Bacteroidota</taxon>
        <taxon>Flavobacteriia</taxon>
        <taxon>Flavobacteriales</taxon>
        <taxon>Flavobacteriaceae</taxon>
        <taxon>Aureibaculum</taxon>
    </lineage>
</organism>
<keyword evidence="1" id="KW-0732">Signal</keyword>
<sequence>MKNRKLKILSSIIGTFLFSSLMAQDGSNIKYYEPDKLDSNQIGKLCHIDFGKISFRGQVIDTIEINVQGELMKFYEHREDNGFNNWFNKQYLIRVSTNKHSTALLQNSRIDSLTTDKIFVTSILVYYNYEEPADTITIIQHSYDKTNVAKVLVKN</sequence>
<feature type="chain" id="PRO_5022972196" description="DUF3108 domain-containing protein" evidence="1">
    <location>
        <begin position="24"/>
        <end position="155"/>
    </location>
</feature>
<dbReference type="Proteomes" id="UP000306229">
    <property type="component" value="Chromosome"/>
</dbReference>
<accession>A0A5B7TMW9</accession>
<evidence type="ECO:0000256" key="1">
    <source>
        <dbReference type="SAM" id="SignalP"/>
    </source>
</evidence>
<keyword evidence="3" id="KW-1185">Reference proteome</keyword>
<evidence type="ECO:0000313" key="2">
    <source>
        <dbReference type="EMBL" id="QCX38189.1"/>
    </source>
</evidence>
<dbReference type="OrthoDB" id="980308at2"/>
<dbReference type="AlphaFoldDB" id="A0A5B7TMW9"/>